<evidence type="ECO:0000313" key="3">
    <source>
        <dbReference type="EMBL" id="RCW87596.1"/>
    </source>
</evidence>
<dbReference type="AlphaFoldDB" id="A0A368Z7X4"/>
<dbReference type="RefSeq" id="WP_114428184.1">
    <property type="nucleotide sequence ID" value="NZ_QPJM01000001.1"/>
</dbReference>
<feature type="signal peptide" evidence="1">
    <location>
        <begin position="1"/>
        <end position="20"/>
    </location>
</feature>
<comment type="caution">
    <text evidence="3">The sequence shown here is derived from an EMBL/GenBank/DDBJ whole genome shotgun (WGS) entry which is preliminary data.</text>
</comment>
<dbReference type="InterPro" id="IPR041238">
    <property type="entry name" value="Rap1a"/>
</dbReference>
<keyword evidence="1" id="KW-0732">Signal</keyword>
<feature type="chain" id="PRO_5017058148" description="Rap1a immunity protein domain-containing protein" evidence="1">
    <location>
        <begin position="21"/>
        <end position="112"/>
    </location>
</feature>
<evidence type="ECO:0000313" key="4">
    <source>
        <dbReference type="Proteomes" id="UP000253324"/>
    </source>
</evidence>
<gene>
    <name evidence="3" type="ORF">C7476_101362</name>
</gene>
<protein>
    <recommendedName>
        <fullName evidence="2">Rap1a immunity protein domain-containing protein</fullName>
    </recommendedName>
</protein>
<keyword evidence="4" id="KW-1185">Reference proteome</keyword>
<dbReference type="Pfam" id="PF18602">
    <property type="entry name" value="Rap1a"/>
    <property type="match status" value="1"/>
</dbReference>
<proteinExistence type="predicted"/>
<dbReference type="Proteomes" id="UP000253324">
    <property type="component" value="Unassembled WGS sequence"/>
</dbReference>
<accession>A0A368Z7X4</accession>
<sequence>MSRFLLIAAMVAASVLPAKATPPYYRGNDLARVCGEPRGSDEACVYYILGAYDGFEEARRQKGLKPCINEAVHANDMAAVVRGYLAAHYREYELPAAVIVAVAFKGAFCPEK</sequence>
<feature type="domain" description="Rap1a immunity protein" evidence="2">
    <location>
        <begin position="27"/>
        <end position="108"/>
    </location>
</feature>
<dbReference type="EMBL" id="QPJM01000001">
    <property type="protein sequence ID" value="RCW87596.1"/>
    <property type="molecule type" value="Genomic_DNA"/>
</dbReference>
<organism evidence="3 4">
    <name type="scientific">Phyllobacterium bourgognense</name>
    <dbReference type="NCBI Taxonomy" id="314236"/>
    <lineage>
        <taxon>Bacteria</taxon>
        <taxon>Pseudomonadati</taxon>
        <taxon>Pseudomonadota</taxon>
        <taxon>Alphaproteobacteria</taxon>
        <taxon>Hyphomicrobiales</taxon>
        <taxon>Phyllobacteriaceae</taxon>
        <taxon>Phyllobacterium</taxon>
    </lineage>
</organism>
<evidence type="ECO:0000259" key="2">
    <source>
        <dbReference type="Pfam" id="PF18602"/>
    </source>
</evidence>
<name>A0A368Z7X4_9HYPH</name>
<evidence type="ECO:0000256" key="1">
    <source>
        <dbReference type="SAM" id="SignalP"/>
    </source>
</evidence>
<reference evidence="3 4" key="1">
    <citation type="submission" date="2018-07" db="EMBL/GenBank/DDBJ databases">
        <title>Genomic Encyclopedia of Type Strains, Phase III (KMG-III): the genomes of soil and plant-associated and newly described type strains.</title>
        <authorList>
            <person name="Whitman W."/>
        </authorList>
    </citation>
    <scope>NUCLEOTIDE SEQUENCE [LARGE SCALE GENOMIC DNA]</scope>
    <source>
        <strain evidence="3 4">31-25a</strain>
    </source>
</reference>